<accession>A0A2A2D2P6</accession>
<comment type="caution">
    <text evidence="1">The sequence shown here is derived from an EMBL/GenBank/DDBJ whole genome shotgun (WGS) entry which is preliminary data.</text>
</comment>
<evidence type="ECO:0000313" key="1">
    <source>
        <dbReference type="EMBL" id="PAU45795.1"/>
    </source>
</evidence>
<reference evidence="1 2" key="1">
    <citation type="submission" date="2017-08" db="EMBL/GenBank/DDBJ databases">
        <title>Genome sequence of Streptomyces albireticuli NRRL B-1670.</title>
        <authorList>
            <person name="Graham D.E."/>
            <person name="Mahan K.M."/>
            <person name="Klingeman D.M."/>
            <person name="Hettich R.L."/>
            <person name="Parry R.J."/>
            <person name="Spain J.C."/>
        </authorList>
    </citation>
    <scope>NUCLEOTIDE SEQUENCE [LARGE SCALE GENOMIC DNA]</scope>
    <source>
        <strain evidence="1 2">NRRL B-1670</strain>
    </source>
</reference>
<organism evidence="1 2">
    <name type="scientific">Streptomyces albireticuli</name>
    <dbReference type="NCBI Taxonomy" id="1940"/>
    <lineage>
        <taxon>Bacteria</taxon>
        <taxon>Bacillati</taxon>
        <taxon>Actinomycetota</taxon>
        <taxon>Actinomycetes</taxon>
        <taxon>Kitasatosporales</taxon>
        <taxon>Streptomycetaceae</taxon>
        <taxon>Streptomyces</taxon>
    </lineage>
</organism>
<dbReference type="AlphaFoldDB" id="A0A2A2D2P6"/>
<proteinExistence type="predicted"/>
<name>A0A2A2D2P6_9ACTN</name>
<dbReference type="EMBL" id="NSJV01000530">
    <property type="protein sequence ID" value="PAU45795.1"/>
    <property type="molecule type" value="Genomic_DNA"/>
</dbReference>
<protein>
    <submittedName>
        <fullName evidence="1">Uncharacterized protein</fullName>
    </submittedName>
</protein>
<sequence>MMRAPKSQIERGDLVEVRGRLREVKAVRRDERRSESLVLVFKDGPALRVRAEAVSADRRGKWRVR</sequence>
<evidence type="ECO:0000313" key="2">
    <source>
        <dbReference type="Proteomes" id="UP000218944"/>
    </source>
</evidence>
<dbReference type="Proteomes" id="UP000218944">
    <property type="component" value="Unassembled WGS sequence"/>
</dbReference>
<keyword evidence="2" id="KW-1185">Reference proteome</keyword>
<gene>
    <name evidence="1" type="ORF">CK936_27500</name>
</gene>